<reference evidence="1 2" key="1">
    <citation type="submission" date="2019-03" db="EMBL/GenBank/DDBJ databases">
        <title>First draft genome of Liparis tanakae, snailfish: a comprehensive survey of snailfish specific genes.</title>
        <authorList>
            <person name="Kim W."/>
            <person name="Song I."/>
            <person name="Jeong J.-H."/>
            <person name="Kim D."/>
            <person name="Kim S."/>
            <person name="Ryu S."/>
            <person name="Song J.Y."/>
            <person name="Lee S.K."/>
        </authorList>
    </citation>
    <scope>NUCLEOTIDE SEQUENCE [LARGE SCALE GENOMIC DNA]</scope>
    <source>
        <tissue evidence="1">Muscle</tissue>
    </source>
</reference>
<name>A0A4Z2G314_9TELE</name>
<gene>
    <name evidence="1" type="ORF">EYF80_042562</name>
</gene>
<dbReference type="EMBL" id="SRLO01000751">
    <property type="protein sequence ID" value="TNN47254.1"/>
    <property type="molecule type" value="Genomic_DNA"/>
</dbReference>
<dbReference type="Proteomes" id="UP000314294">
    <property type="component" value="Unassembled WGS sequence"/>
</dbReference>
<accession>A0A4Z2G314</accession>
<evidence type="ECO:0000313" key="1">
    <source>
        <dbReference type="EMBL" id="TNN47254.1"/>
    </source>
</evidence>
<protein>
    <submittedName>
        <fullName evidence="1">Uncharacterized protein</fullName>
    </submittedName>
</protein>
<organism evidence="1 2">
    <name type="scientific">Liparis tanakae</name>
    <name type="common">Tanaka's snailfish</name>
    <dbReference type="NCBI Taxonomy" id="230148"/>
    <lineage>
        <taxon>Eukaryota</taxon>
        <taxon>Metazoa</taxon>
        <taxon>Chordata</taxon>
        <taxon>Craniata</taxon>
        <taxon>Vertebrata</taxon>
        <taxon>Euteleostomi</taxon>
        <taxon>Actinopterygii</taxon>
        <taxon>Neopterygii</taxon>
        <taxon>Teleostei</taxon>
        <taxon>Neoteleostei</taxon>
        <taxon>Acanthomorphata</taxon>
        <taxon>Eupercaria</taxon>
        <taxon>Perciformes</taxon>
        <taxon>Cottioidei</taxon>
        <taxon>Cottales</taxon>
        <taxon>Liparidae</taxon>
        <taxon>Liparis</taxon>
    </lineage>
</organism>
<comment type="caution">
    <text evidence="1">The sequence shown here is derived from an EMBL/GenBank/DDBJ whole genome shotgun (WGS) entry which is preliminary data.</text>
</comment>
<keyword evidence="2" id="KW-1185">Reference proteome</keyword>
<dbReference type="AlphaFoldDB" id="A0A4Z2G314"/>
<sequence length="138" mass="15419">MDLERPSTSTASHIGQIGLSRLPRLGRHQFSRQGGHMLIKEAGRISSPLAILEAGSPTDVRREWLLTIRDAELSSVMLTDRLSAARLHVVIKLAVQRVKVHWFGQALITLERARGAEWMNCTSSMPDKRTVDARQKPS</sequence>
<proteinExistence type="predicted"/>
<evidence type="ECO:0000313" key="2">
    <source>
        <dbReference type="Proteomes" id="UP000314294"/>
    </source>
</evidence>